<organism evidence="1 2">
    <name type="scientific">Urochloa decumbens</name>
    <dbReference type="NCBI Taxonomy" id="240449"/>
    <lineage>
        <taxon>Eukaryota</taxon>
        <taxon>Viridiplantae</taxon>
        <taxon>Streptophyta</taxon>
        <taxon>Embryophyta</taxon>
        <taxon>Tracheophyta</taxon>
        <taxon>Spermatophyta</taxon>
        <taxon>Magnoliopsida</taxon>
        <taxon>Liliopsida</taxon>
        <taxon>Poales</taxon>
        <taxon>Poaceae</taxon>
        <taxon>PACMAD clade</taxon>
        <taxon>Panicoideae</taxon>
        <taxon>Panicodae</taxon>
        <taxon>Paniceae</taxon>
        <taxon>Melinidinae</taxon>
        <taxon>Urochloa</taxon>
    </lineage>
</organism>
<reference evidence="2" key="1">
    <citation type="submission" date="2024-06" db="EMBL/GenBank/DDBJ databases">
        <authorList>
            <person name="Ryan C."/>
        </authorList>
    </citation>
    <scope>NUCLEOTIDE SEQUENCE [LARGE SCALE GENOMIC DNA]</scope>
</reference>
<name>A0ABC9G9Q1_9POAL</name>
<reference evidence="1 2" key="2">
    <citation type="submission" date="2024-10" db="EMBL/GenBank/DDBJ databases">
        <authorList>
            <person name="Ryan C."/>
        </authorList>
    </citation>
    <scope>NUCLEOTIDE SEQUENCE [LARGE SCALE GENOMIC DNA]</scope>
</reference>
<dbReference type="PANTHER" id="PTHR33075">
    <property type="entry name" value="OS02G0499800 PROTEIN"/>
    <property type="match status" value="1"/>
</dbReference>
<dbReference type="EMBL" id="OZ075118">
    <property type="protein sequence ID" value="CAL5089301.1"/>
    <property type="molecule type" value="Genomic_DNA"/>
</dbReference>
<accession>A0ABC9G9Q1</accession>
<dbReference type="Proteomes" id="UP001497457">
    <property type="component" value="Chromosome 8b"/>
</dbReference>
<protein>
    <submittedName>
        <fullName evidence="1">Uncharacterized protein</fullName>
    </submittedName>
</protein>
<proteinExistence type="predicted"/>
<evidence type="ECO:0000313" key="1">
    <source>
        <dbReference type="EMBL" id="CAL5089301.1"/>
    </source>
</evidence>
<keyword evidence="2" id="KW-1185">Reference proteome</keyword>
<gene>
    <name evidence="1" type="ORF">URODEC1_LOCUS113286</name>
</gene>
<evidence type="ECO:0000313" key="2">
    <source>
        <dbReference type="Proteomes" id="UP001497457"/>
    </source>
</evidence>
<dbReference type="PANTHER" id="PTHR33075:SF7">
    <property type="entry name" value="OS02G0303350 PROTEIN"/>
    <property type="match status" value="1"/>
</dbReference>
<sequence>MANFAVDPFPFVLAGFTLIPREVQRVPLWMRSFLAFSLDKVNEDLAIAITHPPVAKEDFVPFARELHRYLLAHQVVMDPAEFSEVGAKRKLVMEEDEADEDELRFITKEEAVTKTPRKRRAKKLCTPLSKEFVRCSIRLNKDLQGFKDQESRDDFSSSKAGEDLPEQEPVLQMTMEPVPLAIVPPQTYVGQAAEHDSTPAPFLSVENVQAMATGYLKMQAGSVSATALLESSDDE</sequence>
<dbReference type="AlphaFoldDB" id="A0ABC9G9Q1"/>